<reference evidence="3 4" key="1">
    <citation type="submission" date="2024-02" db="EMBL/GenBank/DDBJ databases">
        <title>Chromosome-scale genome assembly of the rough periwinkle Littorina saxatilis.</title>
        <authorList>
            <person name="De Jode A."/>
            <person name="Faria R."/>
            <person name="Formenti G."/>
            <person name="Sims Y."/>
            <person name="Smith T.P."/>
            <person name="Tracey A."/>
            <person name="Wood J.M.D."/>
            <person name="Zagrodzka Z.B."/>
            <person name="Johannesson K."/>
            <person name="Butlin R.K."/>
            <person name="Leder E.H."/>
        </authorList>
    </citation>
    <scope>NUCLEOTIDE SEQUENCE [LARGE SCALE GENOMIC DNA]</scope>
    <source>
        <strain evidence="3">Snail1</strain>
        <tissue evidence="3">Muscle</tissue>
    </source>
</reference>
<feature type="coiled-coil region" evidence="1">
    <location>
        <begin position="1983"/>
        <end position="2017"/>
    </location>
</feature>
<feature type="region of interest" description="Disordered" evidence="2">
    <location>
        <begin position="70"/>
        <end position="89"/>
    </location>
</feature>
<feature type="region of interest" description="Disordered" evidence="2">
    <location>
        <begin position="890"/>
        <end position="944"/>
    </location>
</feature>
<accession>A0AAN9G3H0</accession>
<feature type="region of interest" description="Disordered" evidence="2">
    <location>
        <begin position="967"/>
        <end position="1002"/>
    </location>
</feature>
<feature type="compositionally biased region" description="Polar residues" evidence="2">
    <location>
        <begin position="1552"/>
        <end position="1565"/>
    </location>
</feature>
<evidence type="ECO:0000256" key="2">
    <source>
        <dbReference type="SAM" id="MobiDB-lite"/>
    </source>
</evidence>
<feature type="compositionally biased region" description="Basic and acidic residues" evidence="2">
    <location>
        <begin position="46"/>
        <end position="55"/>
    </location>
</feature>
<feature type="compositionally biased region" description="Low complexity" evidence="2">
    <location>
        <begin position="930"/>
        <end position="942"/>
    </location>
</feature>
<feature type="compositionally biased region" description="Polar residues" evidence="2">
    <location>
        <begin position="691"/>
        <end position="724"/>
    </location>
</feature>
<feature type="compositionally biased region" description="Basic and acidic residues" evidence="2">
    <location>
        <begin position="1214"/>
        <end position="1227"/>
    </location>
</feature>
<feature type="compositionally biased region" description="Acidic residues" evidence="2">
    <location>
        <begin position="1396"/>
        <end position="1408"/>
    </location>
</feature>
<feature type="compositionally biased region" description="Basic and acidic residues" evidence="2">
    <location>
        <begin position="1034"/>
        <end position="1046"/>
    </location>
</feature>
<feature type="compositionally biased region" description="Basic and acidic residues" evidence="2">
    <location>
        <begin position="1566"/>
        <end position="1579"/>
    </location>
</feature>
<feature type="compositionally biased region" description="Low complexity" evidence="2">
    <location>
        <begin position="1616"/>
        <end position="1627"/>
    </location>
</feature>
<feature type="compositionally biased region" description="Basic residues" evidence="2">
    <location>
        <begin position="18"/>
        <end position="35"/>
    </location>
</feature>
<feature type="region of interest" description="Disordered" evidence="2">
    <location>
        <begin position="1655"/>
        <end position="1828"/>
    </location>
</feature>
<sequence length="2033" mass="220132">MGNRHGGEKPSKEDKEEKKKKKKEKKARKKGKKKLTNGSDVDLDPESSHFSRADSESMVFHSAENLSPYLDASTRSEEGAGYTGFQDNGHVLSSKDFHDGFSIEACLPADLAAASDASGDVSRTGDDVTSMTSGGYSTPLLSSPDVRRGIPRSPLAQRQKDSFLEPVPPIPSDFSSSASYQDGLSSSGGTERSSSIASSSTVDTNAAHCIERLEELERNIERTFIEKFADFDKNTCPTHPEKDKFDKNVSPFLQRRQGKEVGETGERSREGSVTPRGMGSSGFPSRSLENSPAPIRKISEPCRPYFHREGSTTPKGIIQGVWSQSAENSPVIVRRALPESPVIVRRTPSQSPSAQRKFPVNHPESPVQLRRAGGDMTAGSPNLSPNIPRRGLAAAGPRELSPRFPRKLPEFVDGSGAVVKKSPVPPPVPPKPSKTLTSPEFARRVQNMPKSPVMPRKVYHFQEQQQQASKESSGAWPALGERDHDPFDRGRRENQMPPRSPSRSPEVRHRAMRKTPSSSPSPRLGRKLMPQEDRAPPPAPLTQSHPAKIQFCQQEKGIPVKRCIVAAHPSTAVVLAASVSRDSLESSNGEIGPPGTAADPSRRQETEENILRDTQAKSGKSKDCRGAKTTPYTKDKQSKDSQTTGKTTGAAAVSEATIKENTESAVFGSVSPKLKRQKKISIADDGHRQGSLDSQRTDSSFESSTRSPPYSPQTQRGGPNTSVKTIKHRDSMPSGVCTSSDTTPDRSPGTKRAQFCVQQSSGGSKDDGTISADIAGGITYHTHLPSDGTPGDTCDPTSEGNEHEISEGQPVYAKIYKEKESGPYKKPTPPMHRKFMEGSTVYHYDPGAERTMHVSSKTVRLIPATPGREGDIPHCALTAGATVSGRNAAGRMEHAGGEPSPRVRARGGRESERPYAGAESVPTPPPPSLPGESSSSGLLGRNLGERIREAIHESSFREVFTAELSSSSFERDDGTFASDDDSVFAQSTHSHERDSARHRHFPAGNFRREEECSVDRYLSDSSCASPQIKRAKTAPKEYSSRPELGADRTAVAAQQAVCHSESDRDGPFLGRQENSAGFPQNTTAIRRIDVDVNVTLPQAQYRGEAISNSATLSASHTVTGSEGSKLSQHVATAGQAPEMMATSLDIDPNYPHSSSADHSGDIHQETGKTSTVEVHRAKGAQQKTTGKRETPRQQQHHRHAAMETDASQAVTVLAKEDKNVSEERGKGDNSVAVLSGVLPPPSSSPSPSSSSCSSLRTVVAAPLKKKELATHGGERTNAKKGEAGSSFMTEGQQTCPGSRKVAADVQRTGSTDNNINTQSAASVQATQPPAANVSQKSPHNKRTEVAAETKPIHAENEKSKHSFEPEPLSQKSSECQESQPPPEHVPPPSPTAMDMLAEEEEEEEEDDVDGLLTAHHYSDISFGISQEMKLFGENVVRRLSNLLDSQQSESDSCLEEAKTDLLKSIAKASKPVEVETESPQAAGEQETVSPPPRVHEEPPAVTSEGIVVSSSVAVEKGPVDSSGDKDSKAEIRQEDASCQPQPSIGEADNKNSKYTAHETASSQPKPSKEEIIPVLHEELNTFSTADLPGERLVTSDTTETLSTDHETSASSKRESTTSTATDETLTSFKTRSTTDSAEFDEAFVLAESLVFVRSKDEEDAEGAVVEAGRIVKRPTIPTELKSKPSPGASGDSPPKKPRKKRRRQAASYDVGAKTDVTEPVPKRGSKQITEVIDAYCDETSSSISIKSSDDSDISSSTDDVIREGPVKKTIFGKTEHPPPKPSSNTARKRKPPADRSTDSSDENSEDMACRRRSSSTSQGSSSFRIPEIEETFGELMGVKTFLEDMEDKTPTADKPLPVFVGPEDVKPKEFWSASHYRRSRTSPAKTDRTESDLDISEQRDDASTDSMYADDEDEGAELLFQRSYSEEQGGEVLLSCTIYNSSHDKDGDSDEFWADAETGEAAAAAEAKYKEFEASADAAGSAFQNARHQMQDIHQHLQDLRRQMEFLQDDITSTSLTMTPDFSLESEQRPLTE</sequence>
<feature type="compositionally biased region" description="Basic and acidic residues" evidence="2">
    <location>
        <begin position="1602"/>
        <end position="1615"/>
    </location>
</feature>
<keyword evidence="4" id="KW-1185">Reference proteome</keyword>
<feature type="region of interest" description="Disordered" evidence="2">
    <location>
        <begin position="1844"/>
        <end position="1863"/>
    </location>
</feature>
<feature type="region of interest" description="Disordered" evidence="2">
    <location>
        <begin position="343"/>
        <end position="548"/>
    </location>
</feature>
<feature type="compositionally biased region" description="Polar residues" evidence="2">
    <location>
        <begin position="1286"/>
        <end position="1296"/>
    </location>
</feature>
<feature type="compositionally biased region" description="Basic residues" evidence="2">
    <location>
        <begin position="1695"/>
        <end position="1704"/>
    </location>
</feature>
<evidence type="ECO:0000313" key="3">
    <source>
        <dbReference type="EMBL" id="KAK7092600.1"/>
    </source>
</evidence>
<feature type="compositionally biased region" description="Basic and acidic residues" evidence="2">
    <location>
        <begin position="1341"/>
        <end position="1364"/>
    </location>
</feature>
<feature type="compositionally biased region" description="Basic and acidic residues" evidence="2">
    <location>
        <begin position="236"/>
        <end position="247"/>
    </location>
</feature>
<feature type="compositionally biased region" description="Basic and acidic residues" evidence="2">
    <location>
        <begin position="1885"/>
        <end position="1902"/>
    </location>
</feature>
<feature type="region of interest" description="Disordered" evidence="2">
    <location>
        <begin position="581"/>
        <end position="810"/>
    </location>
</feature>
<proteinExistence type="predicted"/>
<gene>
    <name evidence="3" type="ORF">V1264_008321</name>
</gene>
<dbReference type="EMBL" id="JBAMIC010000021">
    <property type="protein sequence ID" value="KAK7092600.1"/>
    <property type="molecule type" value="Genomic_DNA"/>
</dbReference>
<dbReference type="Proteomes" id="UP001374579">
    <property type="component" value="Unassembled WGS sequence"/>
</dbReference>
<protein>
    <submittedName>
        <fullName evidence="3">Uncharacterized protein</fullName>
    </submittedName>
</protein>
<organism evidence="3 4">
    <name type="scientific">Littorina saxatilis</name>
    <dbReference type="NCBI Taxonomy" id="31220"/>
    <lineage>
        <taxon>Eukaryota</taxon>
        <taxon>Metazoa</taxon>
        <taxon>Spiralia</taxon>
        <taxon>Lophotrochozoa</taxon>
        <taxon>Mollusca</taxon>
        <taxon>Gastropoda</taxon>
        <taxon>Caenogastropoda</taxon>
        <taxon>Littorinimorpha</taxon>
        <taxon>Littorinoidea</taxon>
        <taxon>Littorinidae</taxon>
        <taxon>Littorina</taxon>
    </lineage>
</organism>
<feature type="compositionally biased region" description="Pro residues" evidence="2">
    <location>
        <begin position="423"/>
        <end position="432"/>
    </location>
</feature>
<feature type="compositionally biased region" description="Basic and acidic residues" evidence="2">
    <location>
        <begin position="257"/>
        <end position="270"/>
    </location>
</feature>
<feature type="compositionally biased region" description="Polar residues" evidence="2">
    <location>
        <begin position="1307"/>
        <end position="1337"/>
    </location>
</feature>
<feature type="compositionally biased region" description="Basic and acidic residues" evidence="2">
    <location>
        <begin position="1264"/>
        <end position="1282"/>
    </location>
</feature>
<feature type="region of interest" description="Disordered" evidence="2">
    <location>
        <begin position="1"/>
        <end position="59"/>
    </location>
</feature>
<feature type="region of interest" description="Disordered" evidence="2">
    <location>
        <begin position="117"/>
        <end position="204"/>
    </location>
</feature>
<feature type="compositionally biased region" description="Basic and acidic residues" evidence="2">
    <location>
        <begin position="480"/>
        <end position="494"/>
    </location>
</feature>
<feature type="compositionally biased region" description="Polar residues" evidence="2">
    <location>
        <begin position="127"/>
        <end position="141"/>
    </location>
</feature>
<feature type="compositionally biased region" description="Basic and acidic residues" evidence="2">
    <location>
        <begin position="600"/>
        <end position="626"/>
    </location>
</feature>
<feature type="region of interest" description="Disordered" evidence="2">
    <location>
        <begin position="1143"/>
        <end position="1408"/>
    </location>
</feature>
<keyword evidence="1" id="KW-0175">Coiled coil</keyword>
<feature type="region of interest" description="Disordered" evidence="2">
    <location>
        <begin position="1870"/>
        <end position="1910"/>
    </location>
</feature>
<feature type="region of interest" description="Disordered" evidence="2">
    <location>
        <begin position="236"/>
        <end position="311"/>
    </location>
</feature>
<evidence type="ECO:0000256" key="1">
    <source>
        <dbReference type="SAM" id="Coils"/>
    </source>
</evidence>
<feature type="compositionally biased region" description="Low complexity" evidence="2">
    <location>
        <begin position="183"/>
        <end position="200"/>
    </location>
</feature>
<feature type="compositionally biased region" description="Low complexity" evidence="2">
    <location>
        <begin position="1814"/>
        <end position="1824"/>
    </location>
</feature>
<feature type="compositionally biased region" description="Pro residues" evidence="2">
    <location>
        <begin position="1379"/>
        <end position="1390"/>
    </location>
</feature>
<feature type="region of interest" description="Disordered" evidence="2">
    <location>
        <begin position="1026"/>
        <end position="1082"/>
    </location>
</feature>
<evidence type="ECO:0000313" key="4">
    <source>
        <dbReference type="Proteomes" id="UP001374579"/>
    </source>
</evidence>
<feature type="compositionally biased region" description="Polar residues" evidence="2">
    <location>
        <begin position="173"/>
        <end position="182"/>
    </location>
</feature>
<name>A0AAN9G3H0_9CAEN</name>
<feature type="compositionally biased region" description="Basic and acidic residues" evidence="2">
    <location>
        <begin position="681"/>
        <end position="690"/>
    </location>
</feature>
<feature type="compositionally biased region" description="Polar residues" evidence="2">
    <location>
        <begin position="1072"/>
        <end position="1082"/>
    </location>
</feature>
<feature type="compositionally biased region" description="Basic and acidic residues" evidence="2">
    <location>
        <begin position="1"/>
        <end position="17"/>
    </location>
</feature>
<feature type="compositionally biased region" description="Basic and acidic residues" evidence="2">
    <location>
        <begin position="1522"/>
        <end position="1535"/>
    </location>
</feature>
<feature type="compositionally biased region" description="Low complexity" evidence="2">
    <location>
        <begin position="1245"/>
        <end position="1254"/>
    </location>
</feature>
<feature type="region of interest" description="Disordered" evidence="2">
    <location>
        <begin position="1468"/>
        <end position="1637"/>
    </location>
</feature>
<comment type="caution">
    <text evidence="3">The sequence shown here is derived from an EMBL/GenBank/DDBJ whole genome shotgun (WGS) entry which is preliminary data.</text>
</comment>